<keyword evidence="2" id="KW-1185">Reference proteome</keyword>
<proteinExistence type="predicted"/>
<name>A0ABR2FRV9_9ROSI</name>
<evidence type="ECO:0000313" key="1">
    <source>
        <dbReference type="EMBL" id="KAK8586974.1"/>
    </source>
</evidence>
<dbReference type="PANTHER" id="PTHR45927:SF13">
    <property type="entry name" value="PROTEIN LYK2"/>
    <property type="match status" value="1"/>
</dbReference>
<organism evidence="1 2">
    <name type="scientific">Hibiscus sabdariffa</name>
    <name type="common">roselle</name>
    <dbReference type="NCBI Taxonomy" id="183260"/>
    <lineage>
        <taxon>Eukaryota</taxon>
        <taxon>Viridiplantae</taxon>
        <taxon>Streptophyta</taxon>
        <taxon>Embryophyta</taxon>
        <taxon>Tracheophyta</taxon>
        <taxon>Spermatophyta</taxon>
        <taxon>Magnoliopsida</taxon>
        <taxon>eudicotyledons</taxon>
        <taxon>Gunneridae</taxon>
        <taxon>Pentapetalae</taxon>
        <taxon>rosids</taxon>
        <taxon>malvids</taxon>
        <taxon>Malvales</taxon>
        <taxon>Malvaceae</taxon>
        <taxon>Malvoideae</taxon>
        <taxon>Hibiscus</taxon>
    </lineage>
</organism>
<dbReference type="Gene3D" id="1.10.510.10">
    <property type="entry name" value="Transferase(Phosphotransferase) domain 1"/>
    <property type="match status" value="1"/>
</dbReference>
<comment type="caution">
    <text evidence="1">The sequence shown here is derived from an EMBL/GenBank/DDBJ whole genome shotgun (WGS) entry which is preliminary data.</text>
</comment>
<sequence length="86" mass="9895">MCNRGLEFVFGLRICEKWLDVAVALQYMHQIMNPTYVHSNVKSRNIFLDDDFEAKIGIVSLETLSGQIPNVWLSQGYIAVRYVESI</sequence>
<dbReference type="Proteomes" id="UP001472677">
    <property type="component" value="Unassembled WGS sequence"/>
</dbReference>
<dbReference type="InterPro" id="IPR011009">
    <property type="entry name" value="Kinase-like_dom_sf"/>
</dbReference>
<protein>
    <recommendedName>
        <fullName evidence="3">Protein kinase domain-containing protein</fullName>
    </recommendedName>
</protein>
<dbReference type="InterPro" id="IPR052611">
    <property type="entry name" value="Plant_RLK_LysM"/>
</dbReference>
<reference evidence="1 2" key="1">
    <citation type="journal article" date="2024" name="G3 (Bethesda)">
        <title>Genome assembly of Hibiscus sabdariffa L. provides insights into metabolisms of medicinal natural products.</title>
        <authorList>
            <person name="Kim T."/>
        </authorList>
    </citation>
    <scope>NUCLEOTIDE SEQUENCE [LARGE SCALE GENOMIC DNA]</scope>
    <source>
        <strain evidence="1">TK-2024</strain>
        <tissue evidence="1">Old leaves</tissue>
    </source>
</reference>
<gene>
    <name evidence="1" type="ORF">V6N12_021493</name>
</gene>
<dbReference type="SUPFAM" id="SSF56112">
    <property type="entry name" value="Protein kinase-like (PK-like)"/>
    <property type="match status" value="1"/>
</dbReference>
<evidence type="ECO:0000313" key="2">
    <source>
        <dbReference type="Proteomes" id="UP001472677"/>
    </source>
</evidence>
<dbReference type="EMBL" id="JBBPBM010000004">
    <property type="protein sequence ID" value="KAK8586974.1"/>
    <property type="molecule type" value="Genomic_DNA"/>
</dbReference>
<accession>A0ABR2FRV9</accession>
<dbReference type="PANTHER" id="PTHR45927">
    <property type="entry name" value="LYSM-DOMAIN RECEPTOR-LIKE KINASE-RELATED"/>
    <property type="match status" value="1"/>
</dbReference>
<evidence type="ECO:0008006" key="3">
    <source>
        <dbReference type="Google" id="ProtNLM"/>
    </source>
</evidence>